<evidence type="ECO:0000256" key="1">
    <source>
        <dbReference type="ARBA" id="ARBA00004370"/>
    </source>
</evidence>
<dbReference type="InterPro" id="IPR039910">
    <property type="entry name" value="D15-like"/>
</dbReference>
<keyword evidence="2" id="KW-0812">Transmembrane</keyword>
<name>E4T7T6_PALPW</name>
<evidence type="ECO:0000259" key="6">
    <source>
        <dbReference type="Pfam" id="PF01103"/>
    </source>
</evidence>
<keyword evidence="8" id="KW-1185">Reference proteome</keyword>
<protein>
    <submittedName>
        <fullName evidence="7">Surface antigen (D15)</fullName>
    </submittedName>
</protein>
<proteinExistence type="predicted"/>
<dbReference type="GO" id="GO:0019867">
    <property type="term" value="C:outer membrane"/>
    <property type="evidence" value="ECO:0007669"/>
    <property type="project" value="InterPro"/>
</dbReference>
<dbReference type="KEGG" id="ppn:Palpr_2649"/>
<evidence type="ECO:0000256" key="4">
    <source>
        <dbReference type="ARBA" id="ARBA00023136"/>
    </source>
</evidence>
<dbReference type="EMBL" id="CP002345">
    <property type="protein sequence ID" value="ADQ80780.1"/>
    <property type="molecule type" value="Genomic_DNA"/>
</dbReference>
<dbReference type="Gene3D" id="2.40.160.50">
    <property type="entry name" value="membrane protein fhac: a member of the omp85/tpsb transporter family"/>
    <property type="match status" value="1"/>
</dbReference>
<keyword evidence="4" id="KW-0472">Membrane</keyword>
<feature type="domain" description="Bacterial surface antigen (D15)" evidence="6">
    <location>
        <begin position="594"/>
        <end position="757"/>
    </location>
</feature>
<dbReference type="RefSeq" id="WP_013446149.1">
    <property type="nucleotide sequence ID" value="NC_014734.1"/>
</dbReference>
<dbReference type="OrthoDB" id="9814535at2"/>
<accession>E4T7T6</accession>
<dbReference type="HOGENOM" id="CLU_010929_0_0_10"/>
<dbReference type="Pfam" id="PF01103">
    <property type="entry name" value="Omp85"/>
    <property type="match status" value="1"/>
</dbReference>
<dbReference type="STRING" id="694427.Palpr_2649"/>
<gene>
    <name evidence="7" type="ordered locus">Palpr_2649</name>
</gene>
<evidence type="ECO:0000313" key="8">
    <source>
        <dbReference type="Proteomes" id="UP000008718"/>
    </source>
</evidence>
<dbReference type="PANTHER" id="PTHR12815">
    <property type="entry name" value="SORTING AND ASSEMBLY MACHINERY SAMM50 PROTEIN FAMILY MEMBER"/>
    <property type="match status" value="1"/>
</dbReference>
<dbReference type="Proteomes" id="UP000008718">
    <property type="component" value="Chromosome"/>
</dbReference>
<reference evidence="7 8" key="2">
    <citation type="journal article" date="2011" name="Stand. Genomic Sci.">
        <title>Complete genome sequence of Paludibacter propionicigenes type strain (WB4).</title>
        <authorList>
            <person name="Gronow S."/>
            <person name="Munk C."/>
            <person name="Lapidus A."/>
            <person name="Nolan M."/>
            <person name="Lucas S."/>
            <person name="Hammon N."/>
            <person name="Deshpande S."/>
            <person name="Cheng J.F."/>
            <person name="Tapia R."/>
            <person name="Han C."/>
            <person name="Goodwin L."/>
            <person name="Pitluck S."/>
            <person name="Liolios K."/>
            <person name="Ivanova N."/>
            <person name="Mavromatis K."/>
            <person name="Mikhailova N."/>
            <person name="Pati A."/>
            <person name="Chen A."/>
            <person name="Palaniappan K."/>
            <person name="Land M."/>
            <person name="Hauser L."/>
            <person name="Chang Y.J."/>
            <person name="Jeffries C.D."/>
            <person name="Brambilla E."/>
            <person name="Rohde M."/>
            <person name="Goker M."/>
            <person name="Detter J.C."/>
            <person name="Woyke T."/>
            <person name="Bristow J."/>
            <person name="Eisen J.A."/>
            <person name="Markowitz V."/>
            <person name="Hugenholtz P."/>
            <person name="Kyrpides N.C."/>
            <person name="Klenk H.P."/>
        </authorList>
    </citation>
    <scope>NUCLEOTIDE SEQUENCE [LARGE SCALE GENOMIC DNA]</scope>
    <source>
        <strain evidence="8">DSM 17365 / JCM 13257 / WB4</strain>
    </source>
</reference>
<sequence length="789" mass="89262">MNKNNISDKSNSVPLRGLGVFSNPPLGIRGSFFMLLISMFLFSCSSTRHLPEGARLYKGAQLKLVSTEKVNSKSIKTAALATIRPKPNSSFFGMHPQLWLYQSVGENPKSKFKKWLKKNGEAPVLMTNTNPGVTAAAIDAKLFNMGIFNSHTEFKIIEKKRTASIIYTTHIHAPYKINEVTYNIADDSLSRLILSDKNNALINSGQDYSLDRLKAERIRIDAMLKNRGYFYFNPDYLLFKADTSNINQTISFRVTLKDSIPDNAMKAYRIRNVFVDQNYSLRDAVRDSTKDTLMIRHTIFRGKPSDMNIHPEVILRSVYLRKNEVYSRENHNITLNRLMSMGNFKFVQVKFSESDTTASGYFDANILLTPMPVHNFQAELDLVSKSNNYLGPRMNLSLANRNAFKGAELLKLTAAGSFEAQLSGENKNAFSYAFNPQVELTFPKFLVPFKITPSNSVYIPKTNFALSYNFLKRVGYFNMNTLQFTYGFKWKNSFRVEHEFNPVNISYTSVTNKSGAFTALLDSNSFLKKSYEEQFIVGANYAFTYNEQSVQGKRLQYYFHFFAETAGNVFSLAEFIAGQKPTANNPSKIIGSVYSQYAKFSVDNRVYLNFSKNEKLVFRLFAGVADAYGNSSVLPYNKQFFSGGPNSIRAFRINSLGPGTYLQTTNTNDFLQLGGDIKLEMNSEYRFGIYKFLKGALFVDAGNVWLQKSNSSGQGTPFAFSTFMNELAVGAGFGLRADVSFFVLRFDLAMPLRKPWLTDHRWVINEINVGSGAWRSNNLILNIAIGYPF</sequence>
<dbReference type="AlphaFoldDB" id="E4T7T6"/>
<evidence type="ECO:0000256" key="3">
    <source>
        <dbReference type="ARBA" id="ARBA00022729"/>
    </source>
</evidence>
<keyword evidence="5" id="KW-0998">Cell outer membrane</keyword>
<comment type="subcellular location">
    <subcellularLocation>
        <location evidence="1">Membrane</location>
    </subcellularLocation>
</comment>
<evidence type="ECO:0000313" key="7">
    <source>
        <dbReference type="EMBL" id="ADQ80780.1"/>
    </source>
</evidence>
<organism evidence="7 8">
    <name type="scientific">Paludibacter propionicigenes (strain DSM 17365 / JCM 13257 / WB4)</name>
    <dbReference type="NCBI Taxonomy" id="694427"/>
    <lineage>
        <taxon>Bacteria</taxon>
        <taxon>Pseudomonadati</taxon>
        <taxon>Bacteroidota</taxon>
        <taxon>Bacteroidia</taxon>
        <taxon>Bacteroidales</taxon>
        <taxon>Paludibacteraceae</taxon>
        <taxon>Paludibacter</taxon>
    </lineage>
</organism>
<reference key="1">
    <citation type="submission" date="2010-11" db="EMBL/GenBank/DDBJ databases">
        <title>The complete genome of Paludibacter propionicigenes DSM 17365.</title>
        <authorList>
            <consortium name="US DOE Joint Genome Institute (JGI-PGF)"/>
            <person name="Lucas S."/>
            <person name="Copeland A."/>
            <person name="Lapidus A."/>
            <person name="Bruce D."/>
            <person name="Goodwin L."/>
            <person name="Pitluck S."/>
            <person name="Kyrpides N."/>
            <person name="Mavromatis K."/>
            <person name="Ivanova N."/>
            <person name="Munk A.C."/>
            <person name="Brettin T."/>
            <person name="Detter J.C."/>
            <person name="Han C."/>
            <person name="Tapia R."/>
            <person name="Land M."/>
            <person name="Hauser L."/>
            <person name="Markowitz V."/>
            <person name="Cheng J.-F."/>
            <person name="Hugenholtz P."/>
            <person name="Woyke T."/>
            <person name="Wu D."/>
            <person name="Gronow S."/>
            <person name="Wellnitz S."/>
            <person name="Brambilla E."/>
            <person name="Klenk H.-P."/>
            <person name="Eisen J.A."/>
        </authorList>
    </citation>
    <scope>NUCLEOTIDE SEQUENCE</scope>
    <source>
        <strain>WB4</strain>
    </source>
</reference>
<dbReference type="eggNOG" id="COG4775">
    <property type="taxonomic scope" value="Bacteria"/>
</dbReference>
<evidence type="ECO:0000256" key="2">
    <source>
        <dbReference type="ARBA" id="ARBA00022692"/>
    </source>
</evidence>
<dbReference type="InterPro" id="IPR000184">
    <property type="entry name" value="Bac_surfAg_D15"/>
</dbReference>
<evidence type="ECO:0000256" key="5">
    <source>
        <dbReference type="ARBA" id="ARBA00023237"/>
    </source>
</evidence>
<keyword evidence="3" id="KW-0732">Signal</keyword>
<dbReference type="PANTHER" id="PTHR12815:SF47">
    <property type="entry name" value="TRANSLOCATION AND ASSEMBLY MODULE SUBUNIT TAMA"/>
    <property type="match status" value="1"/>
</dbReference>
<dbReference type="Gene3D" id="3.10.20.310">
    <property type="entry name" value="membrane protein fhac"/>
    <property type="match status" value="1"/>
</dbReference>